<name>A0A2G5NP70_9STAP</name>
<evidence type="ECO:0000313" key="2">
    <source>
        <dbReference type="EMBL" id="RAI82280.1"/>
    </source>
</evidence>
<keyword evidence="1" id="KW-0472">Membrane</keyword>
<sequence>MENIYNFQLLLNASSSVEWGTLLFSIYSLVMMLLIISLIFYYSRRLNNLNKLDKRVRDLEKRDKRNDL</sequence>
<dbReference type="EMBL" id="MJBI02000001">
    <property type="protein sequence ID" value="RAI82280.1"/>
    <property type="molecule type" value="Genomic_DNA"/>
</dbReference>
<proteinExistence type="predicted"/>
<keyword evidence="3" id="KW-1185">Reference proteome</keyword>
<keyword evidence="1" id="KW-0812">Transmembrane</keyword>
<organism evidence="2 3">
    <name type="scientific">Macrococcoides goetzii</name>
    <dbReference type="NCBI Taxonomy" id="1891097"/>
    <lineage>
        <taxon>Bacteria</taxon>
        <taxon>Bacillati</taxon>
        <taxon>Bacillota</taxon>
        <taxon>Bacilli</taxon>
        <taxon>Bacillales</taxon>
        <taxon>Staphylococcaceae</taxon>
        <taxon>Macrococcoides</taxon>
    </lineage>
</organism>
<dbReference type="AlphaFoldDB" id="A0A2G5NP70"/>
<comment type="caution">
    <text evidence="2">The sequence shown here is derived from an EMBL/GenBank/DDBJ whole genome shotgun (WGS) entry which is preliminary data.</text>
</comment>
<keyword evidence="1" id="KW-1133">Transmembrane helix</keyword>
<accession>A0A2G5NP70</accession>
<gene>
    <name evidence="2" type="ORF">BFS35_000940</name>
</gene>
<dbReference type="Proteomes" id="UP000229523">
    <property type="component" value="Unassembled WGS sequence"/>
</dbReference>
<feature type="transmembrane region" description="Helical" evidence="1">
    <location>
        <begin position="20"/>
        <end position="42"/>
    </location>
</feature>
<dbReference type="RefSeq" id="WP_099580007.1">
    <property type="nucleotide sequence ID" value="NZ_MJBI02000001.1"/>
</dbReference>
<evidence type="ECO:0008006" key="4">
    <source>
        <dbReference type="Google" id="ProtNLM"/>
    </source>
</evidence>
<protein>
    <recommendedName>
        <fullName evidence="4">DUF4083 domain-containing protein</fullName>
    </recommendedName>
</protein>
<reference evidence="2 3" key="1">
    <citation type="journal article" date="2018" name="Front. Microbiol.">
        <title>Description and Comparative Genomics of Macrococcus caseolyticus subsp. hominis subsp. nov., Macrococcus goetzii sp. nov., Macrococcus epidermidis sp. nov., and Macrococcus bohemicus sp. nov., Novel Macrococci From Human Clinical Material With Virulence Potential and Suspected Uptake of Foreign DNA by Natural Transformation.</title>
        <authorList>
            <person name="Maslanova I."/>
            <person name="Wertheimer Z."/>
            <person name="Sedlacek I."/>
            <person name="Svec P."/>
            <person name="Indrakova A."/>
            <person name="Kovarovic V."/>
            <person name="Schumann P."/>
            <person name="Sproer C."/>
            <person name="Kralova S."/>
            <person name="Sedo O."/>
            <person name="Kristofova L."/>
            <person name="Vrbovska V."/>
            <person name="Fuzik T."/>
            <person name="Petras P."/>
            <person name="Zdrahal Z."/>
            <person name="Ruzickova V."/>
            <person name="Doskar J."/>
            <person name="Pantucek R."/>
        </authorList>
    </citation>
    <scope>NUCLEOTIDE SEQUENCE [LARGE SCALE GENOMIC DNA]</scope>
    <source>
        <strain evidence="2 3">CCM 4927</strain>
    </source>
</reference>
<evidence type="ECO:0000256" key="1">
    <source>
        <dbReference type="SAM" id="Phobius"/>
    </source>
</evidence>
<evidence type="ECO:0000313" key="3">
    <source>
        <dbReference type="Proteomes" id="UP000229523"/>
    </source>
</evidence>